<evidence type="ECO:0000256" key="5">
    <source>
        <dbReference type="SAM" id="Coils"/>
    </source>
</evidence>
<keyword evidence="3 7" id="KW-0732">Signal</keyword>
<dbReference type="GO" id="GO:0046872">
    <property type="term" value="F:metal ion binding"/>
    <property type="evidence" value="ECO:0007669"/>
    <property type="project" value="InterPro"/>
</dbReference>
<evidence type="ECO:0000256" key="2">
    <source>
        <dbReference type="ARBA" id="ARBA00022448"/>
    </source>
</evidence>
<dbReference type="InterPro" id="IPR006129">
    <property type="entry name" value="AdhesinB"/>
</dbReference>
<name>A0A919Y691_9BACL</name>
<dbReference type="InterPro" id="IPR006127">
    <property type="entry name" value="ZnuA-like"/>
</dbReference>
<dbReference type="SUPFAM" id="SSF53807">
    <property type="entry name" value="Helical backbone' metal receptor"/>
    <property type="match status" value="1"/>
</dbReference>
<dbReference type="Proteomes" id="UP000682811">
    <property type="component" value="Unassembled WGS sequence"/>
</dbReference>
<dbReference type="PANTHER" id="PTHR42953:SF3">
    <property type="entry name" value="HIGH-AFFINITY ZINC UPTAKE SYSTEM PROTEIN ZNUA"/>
    <property type="match status" value="1"/>
</dbReference>
<accession>A0A919Y691</accession>
<dbReference type="GO" id="GO:0007155">
    <property type="term" value="P:cell adhesion"/>
    <property type="evidence" value="ECO:0007669"/>
    <property type="project" value="InterPro"/>
</dbReference>
<feature type="chain" id="PRO_5039037244" evidence="7">
    <location>
        <begin position="18"/>
        <end position="357"/>
    </location>
</feature>
<dbReference type="AlphaFoldDB" id="A0A919Y691"/>
<evidence type="ECO:0000256" key="3">
    <source>
        <dbReference type="ARBA" id="ARBA00022729"/>
    </source>
</evidence>
<dbReference type="GO" id="GO:0030001">
    <property type="term" value="P:metal ion transport"/>
    <property type="evidence" value="ECO:0007669"/>
    <property type="project" value="InterPro"/>
</dbReference>
<dbReference type="CDD" id="cd01017">
    <property type="entry name" value="AdcA"/>
    <property type="match status" value="1"/>
</dbReference>
<dbReference type="RefSeq" id="WP_212976835.1">
    <property type="nucleotide sequence ID" value="NZ_AP025343.1"/>
</dbReference>
<keyword evidence="5" id="KW-0175">Coiled coil</keyword>
<protein>
    <submittedName>
        <fullName evidence="8">ABC transporter substrate-binding protein</fullName>
    </submittedName>
</protein>
<dbReference type="EMBL" id="BORT01000001">
    <property type="protein sequence ID" value="GIO45711.1"/>
    <property type="molecule type" value="Genomic_DNA"/>
</dbReference>
<reference evidence="8 9" key="1">
    <citation type="submission" date="2021-03" db="EMBL/GenBank/DDBJ databases">
        <title>Antimicrobial resistance genes in bacteria isolated from Japanese honey, and their potential for conferring macrolide and lincosamide resistance in the American foulbrood pathogen Paenibacillus larvae.</title>
        <authorList>
            <person name="Okamoto M."/>
            <person name="Kumagai M."/>
            <person name="Kanamori H."/>
            <person name="Takamatsu D."/>
        </authorList>
    </citation>
    <scope>NUCLEOTIDE SEQUENCE [LARGE SCALE GENOMIC DNA]</scope>
    <source>
        <strain evidence="8 9">J34TS1</strain>
    </source>
</reference>
<feature type="region of interest" description="Disordered" evidence="6">
    <location>
        <begin position="138"/>
        <end position="185"/>
    </location>
</feature>
<feature type="coiled-coil region" evidence="5">
    <location>
        <begin position="215"/>
        <end position="246"/>
    </location>
</feature>
<gene>
    <name evidence="8" type="ORF">J34TS1_04760</name>
</gene>
<dbReference type="PRINTS" id="PR00691">
    <property type="entry name" value="ADHESINB"/>
</dbReference>
<keyword evidence="9" id="KW-1185">Reference proteome</keyword>
<proteinExistence type="inferred from homology"/>
<dbReference type="InterPro" id="IPR050492">
    <property type="entry name" value="Bact_metal-bind_prot9"/>
</dbReference>
<evidence type="ECO:0000313" key="9">
    <source>
        <dbReference type="Proteomes" id="UP000682811"/>
    </source>
</evidence>
<evidence type="ECO:0000256" key="6">
    <source>
        <dbReference type="SAM" id="MobiDB-lite"/>
    </source>
</evidence>
<evidence type="ECO:0000256" key="7">
    <source>
        <dbReference type="SAM" id="SignalP"/>
    </source>
</evidence>
<dbReference type="Gene3D" id="3.40.50.1980">
    <property type="entry name" value="Nitrogenase molybdenum iron protein domain"/>
    <property type="match status" value="3"/>
</dbReference>
<evidence type="ECO:0000256" key="1">
    <source>
        <dbReference type="ARBA" id="ARBA00011028"/>
    </source>
</evidence>
<keyword evidence="2 4" id="KW-0813">Transport</keyword>
<evidence type="ECO:0000256" key="4">
    <source>
        <dbReference type="RuleBase" id="RU003512"/>
    </source>
</evidence>
<organism evidence="8 9">
    <name type="scientific">Paenibacillus azoreducens</name>
    <dbReference type="NCBI Taxonomy" id="116718"/>
    <lineage>
        <taxon>Bacteria</taxon>
        <taxon>Bacillati</taxon>
        <taxon>Bacillota</taxon>
        <taxon>Bacilli</taxon>
        <taxon>Bacillales</taxon>
        <taxon>Paenibacillaceae</taxon>
        <taxon>Paenibacillus</taxon>
    </lineage>
</organism>
<comment type="caution">
    <text evidence="8">The sequence shown here is derived from an EMBL/GenBank/DDBJ whole genome shotgun (WGS) entry which is preliminary data.</text>
</comment>
<feature type="signal peptide" evidence="7">
    <location>
        <begin position="1"/>
        <end position="17"/>
    </location>
</feature>
<dbReference type="PRINTS" id="PR00690">
    <property type="entry name" value="ADHESNFAMILY"/>
</dbReference>
<dbReference type="PANTHER" id="PTHR42953">
    <property type="entry name" value="HIGH-AFFINITY ZINC UPTAKE SYSTEM PROTEIN ZNUA-RELATED"/>
    <property type="match status" value="1"/>
</dbReference>
<dbReference type="InterPro" id="IPR006128">
    <property type="entry name" value="Lipoprotein_PsaA-like"/>
</dbReference>
<dbReference type="PROSITE" id="PS51257">
    <property type="entry name" value="PROKAR_LIPOPROTEIN"/>
    <property type="match status" value="1"/>
</dbReference>
<sequence>MKKWIPAISALTMAVFAVSLTGCGQKKAEEAAKPAVSGAASGKLQIEASFYPMYEFASQVAGDLADVHLLIPASVEPHDWEPTPQDIGKIEQADVLVYNGAGMEGWVEQILASSNSGKLSAVEASKGLELMEGADDHEHAGEAHDHHDDAEANKDGHEHHDEAGAHKEEHDHEHDHDHDHNHGGLDPHVWLSPKLAIQEVRNIEAALIAKAPEHKDQFTKNANAYAAKLEQLDEDYRKALENTKRKDFITQHAAFGYLAKTYGLSQVPIAGLSPEQEPSASAMTGVVKFAKEHQVKTIFFETLVSSQVAETIAKEIGAKTDVLNPLEGLTEEDQANHLDYIAVMRKNLEALKAALNE</sequence>
<evidence type="ECO:0000313" key="8">
    <source>
        <dbReference type="EMBL" id="GIO45711.1"/>
    </source>
</evidence>
<dbReference type="Pfam" id="PF01297">
    <property type="entry name" value="ZnuA"/>
    <property type="match status" value="2"/>
</dbReference>
<comment type="similarity">
    <text evidence="1 4">Belongs to the bacterial solute-binding protein 9 family.</text>
</comment>